<sequence>MFGFDRLITPKIISILYVITVVLLLFAAVVQFMSGGVSAAIGFIVIAIFSRIFFECIMIAFKNNEYLRRIAESLEKDKIQP</sequence>
<name>A0ABX7UVD6_9GAMM</name>
<protein>
    <submittedName>
        <fullName evidence="2">DUF4282 domain-containing protein</fullName>
    </submittedName>
</protein>
<organism evidence="2 3">
    <name type="scientific">Brenneria izadpanahii</name>
    <dbReference type="NCBI Taxonomy" id="2722756"/>
    <lineage>
        <taxon>Bacteria</taxon>
        <taxon>Pseudomonadati</taxon>
        <taxon>Pseudomonadota</taxon>
        <taxon>Gammaproteobacteria</taxon>
        <taxon>Enterobacterales</taxon>
        <taxon>Pectobacteriaceae</taxon>
        <taxon>Brenneria</taxon>
    </lineage>
</organism>
<evidence type="ECO:0000313" key="3">
    <source>
        <dbReference type="Proteomes" id="UP000671960"/>
    </source>
</evidence>
<evidence type="ECO:0000256" key="1">
    <source>
        <dbReference type="SAM" id="Phobius"/>
    </source>
</evidence>
<proteinExistence type="predicted"/>
<keyword evidence="3" id="KW-1185">Reference proteome</keyword>
<feature type="transmembrane region" description="Helical" evidence="1">
    <location>
        <begin position="12"/>
        <end position="33"/>
    </location>
</feature>
<keyword evidence="1" id="KW-0472">Membrane</keyword>
<reference evidence="2 3" key="1">
    <citation type="submission" date="2020-03" db="EMBL/GenBank/DDBJ databases">
        <authorList>
            <person name="Bakhshi Ganjeh M."/>
        </authorList>
    </citation>
    <scope>NUCLEOTIDE SEQUENCE [LARGE SCALE GENOMIC DNA]</scope>
    <source>
        <strain evidence="3">Iran 50</strain>
    </source>
</reference>
<dbReference type="RefSeq" id="WP_208230793.1">
    <property type="nucleotide sequence ID" value="NZ_CP050854.1"/>
</dbReference>
<dbReference type="Proteomes" id="UP000671960">
    <property type="component" value="Chromosome"/>
</dbReference>
<keyword evidence="1" id="KW-0812">Transmembrane</keyword>
<accession>A0ABX7UVD6</accession>
<evidence type="ECO:0000313" key="2">
    <source>
        <dbReference type="EMBL" id="QTF08165.1"/>
    </source>
</evidence>
<gene>
    <name evidence="2" type="ORF">HC231_09760</name>
</gene>
<keyword evidence="1" id="KW-1133">Transmembrane helix</keyword>
<dbReference type="EMBL" id="CP050854">
    <property type="protein sequence ID" value="QTF08165.1"/>
    <property type="molecule type" value="Genomic_DNA"/>
</dbReference>
<feature type="transmembrane region" description="Helical" evidence="1">
    <location>
        <begin position="39"/>
        <end position="61"/>
    </location>
</feature>